<dbReference type="InterPro" id="IPR010730">
    <property type="entry name" value="HET"/>
</dbReference>
<evidence type="ECO:0000313" key="3">
    <source>
        <dbReference type="EMBL" id="PWI64897.1"/>
    </source>
</evidence>
<reference evidence="2" key="3">
    <citation type="submission" date="2023-11" db="EMBL/GenBank/DDBJ databases">
        <authorList>
            <person name="Beijen E."/>
            <person name="Ohm R.A."/>
        </authorList>
    </citation>
    <scope>NUCLEOTIDE SEQUENCE</scope>
    <source>
        <strain evidence="2">CBS 150709</strain>
    </source>
</reference>
<gene>
    <name evidence="3" type="ORF">PCL_08444</name>
    <name evidence="2" type="ORF">Purlil1_5280</name>
</gene>
<dbReference type="Proteomes" id="UP001287286">
    <property type="component" value="Unassembled WGS sequence"/>
</dbReference>
<reference evidence="3 4" key="2">
    <citation type="journal article" date="2016" name="Front. Microbiol.">
        <title>Genome and transcriptome sequences reveal the specific parasitism of the nematophagous Purpureocillium lilacinum 36-1.</title>
        <authorList>
            <person name="Xie J."/>
            <person name="Li S."/>
            <person name="Mo C."/>
            <person name="Xiao X."/>
            <person name="Peng D."/>
            <person name="Wang G."/>
            <person name="Xiao Y."/>
        </authorList>
    </citation>
    <scope>NUCLEOTIDE SEQUENCE [LARGE SCALE GENOMIC DNA]</scope>
    <source>
        <strain evidence="3 4">36-1</strain>
    </source>
</reference>
<dbReference type="Pfam" id="PF06985">
    <property type="entry name" value="HET"/>
    <property type="match status" value="1"/>
</dbReference>
<feature type="domain" description="Heterokaryon incompatibility" evidence="1">
    <location>
        <begin position="46"/>
        <end position="188"/>
    </location>
</feature>
<reference evidence="2 5" key="4">
    <citation type="journal article" date="2024" name="Microbiol. Resour. Announc.">
        <title>Genome annotations for the ascomycete fungi Trichoderma harzianum, Trichoderma aggressivum, and Purpureocillium lilacinum.</title>
        <authorList>
            <person name="Beijen E.P.W."/>
            <person name="Ohm R.A."/>
        </authorList>
    </citation>
    <scope>NUCLEOTIDE SEQUENCE [LARGE SCALE GENOMIC DNA]</scope>
    <source>
        <strain evidence="2 5">CBS 150709</strain>
    </source>
</reference>
<dbReference type="Proteomes" id="UP000245956">
    <property type="component" value="Unassembled WGS sequence"/>
</dbReference>
<proteinExistence type="predicted"/>
<dbReference type="PANTHER" id="PTHR24148:SF64">
    <property type="entry name" value="HETEROKARYON INCOMPATIBILITY DOMAIN-CONTAINING PROTEIN"/>
    <property type="match status" value="1"/>
</dbReference>
<reference evidence="3" key="1">
    <citation type="submission" date="2015-05" db="EMBL/GenBank/DDBJ databases">
        <authorList>
            <person name="Wang D.B."/>
            <person name="Wang M."/>
        </authorList>
    </citation>
    <scope>NUCLEOTIDE SEQUENCE</scope>
    <source>
        <strain evidence="3">36-1</strain>
    </source>
</reference>
<dbReference type="InterPro" id="IPR052895">
    <property type="entry name" value="HetReg/Transcr_Mod"/>
</dbReference>
<evidence type="ECO:0000259" key="1">
    <source>
        <dbReference type="Pfam" id="PF06985"/>
    </source>
</evidence>
<dbReference type="AlphaFoldDB" id="A0A2U3DRL7"/>
<evidence type="ECO:0000313" key="5">
    <source>
        <dbReference type="Proteomes" id="UP001287286"/>
    </source>
</evidence>
<keyword evidence="5" id="KW-1185">Reference proteome</keyword>
<accession>A0A2U3DRL7</accession>
<name>A0A2U3DRL7_PURLI</name>
<protein>
    <recommendedName>
        <fullName evidence="1">Heterokaryon incompatibility domain-containing protein</fullName>
    </recommendedName>
</protein>
<evidence type="ECO:0000313" key="2">
    <source>
        <dbReference type="EMBL" id="KAK4090608.1"/>
    </source>
</evidence>
<evidence type="ECO:0000313" key="4">
    <source>
        <dbReference type="Proteomes" id="UP000245956"/>
    </source>
</evidence>
<dbReference type="EMBL" id="LCWV01000042">
    <property type="protein sequence ID" value="PWI64897.1"/>
    <property type="molecule type" value="Genomic_DNA"/>
</dbReference>
<comment type="caution">
    <text evidence="3">The sequence shown here is derived from an EMBL/GenBank/DDBJ whole genome shotgun (WGS) entry which is preliminary data.</text>
</comment>
<sequence>MLTRVYEPLNGAQNGIRVVRVAPYNSFGRNPVVCQLEETTWDACEYEALSYCWGKQNDHAIIQLGGEPFKVTKDLAAALEQLCLPDRIRTIWIDAICINQFDPEEKSVQVRMMGNIYRAAQQVLVWVGSARDDTKLAFKQLDRLANVISTPSNAVEEIWEEQDMGSWIECLNDLIQRPYWSRAWTVQEVVLARDVVIHCGPHTTSFFNLASILVHPATPKYLNVTYGLFSYLKQTFALRSQMSQDPDIGLFALAYSFRHRLVSEQRDKVYAFIGLLNSPSSMPGGSFTIDYRQDKQALWRSLSKETMARHRTLLPLAIAERAKTLDASWCFDWSAHPHDPNHFQEQGQLFWAGGLDDPRYYPLQANTFSAAGGLEARIRIDLEASSVIAVEGFTHGRIAAIGDSVSSWTIPMGRPNYVQLFKKWETLVGGPWEDESDMDMARKFALTVTGGAWTNEPLDWRAWNTRDYSQRPWNWHYIVDPDGLTKGTGSGAGYRQSRHLDDERTDQAAKYAKVRDDACEGRRMFLLDDGKGFGLGPEDVEIGDRVVVLPGCDVPLVIRRRNWRRWRRIYDTEDKAKLYGSTWKVVIIEALESPAIIQLLVAMGNARLATAPPQIKKYFDSMTKAHHFDVASLGYPSKAPRSRPRFRT</sequence>
<organism evidence="3 4">
    <name type="scientific">Purpureocillium lilacinum</name>
    <name type="common">Paecilomyces lilacinus</name>
    <dbReference type="NCBI Taxonomy" id="33203"/>
    <lineage>
        <taxon>Eukaryota</taxon>
        <taxon>Fungi</taxon>
        <taxon>Dikarya</taxon>
        <taxon>Ascomycota</taxon>
        <taxon>Pezizomycotina</taxon>
        <taxon>Sordariomycetes</taxon>
        <taxon>Hypocreomycetidae</taxon>
        <taxon>Hypocreales</taxon>
        <taxon>Ophiocordycipitaceae</taxon>
        <taxon>Purpureocillium</taxon>
    </lineage>
</organism>
<dbReference type="EMBL" id="JAWRVI010000015">
    <property type="protein sequence ID" value="KAK4090608.1"/>
    <property type="molecule type" value="Genomic_DNA"/>
</dbReference>
<dbReference type="PANTHER" id="PTHR24148">
    <property type="entry name" value="ANKYRIN REPEAT DOMAIN-CONTAINING PROTEIN 39 HOMOLOG-RELATED"/>
    <property type="match status" value="1"/>
</dbReference>